<dbReference type="Proteomes" id="UP000029981">
    <property type="component" value="Chromosome 6"/>
</dbReference>
<reference evidence="2 3" key="4">
    <citation type="journal article" date="2011" name="BMC Genomics">
        <title>RNA-Seq improves annotation of protein-coding genes in the cucumber genome.</title>
        <authorList>
            <person name="Li Z."/>
            <person name="Zhang Z."/>
            <person name="Yan P."/>
            <person name="Huang S."/>
            <person name="Fei Z."/>
            <person name="Lin K."/>
        </authorList>
    </citation>
    <scope>NUCLEOTIDE SEQUENCE [LARGE SCALE GENOMIC DNA]</scope>
    <source>
        <strain evidence="3">cv. 9930</strain>
    </source>
</reference>
<protein>
    <recommendedName>
        <fullName evidence="4">Secreted protein</fullName>
    </recommendedName>
</protein>
<evidence type="ECO:0000256" key="1">
    <source>
        <dbReference type="SAM" id="SignalP"/>
    </source>
</evidence>
<dbReference type="OMA" id="ICCFFLV"/>
<organism evidence="2 3">
    <name type="scientific">Cucumis sativus</name>
    <name type="common">Cucumber</name>
    <dbReference type="NCBI Taxonomy" id="3659"/>
    <lineage>
        <taxon>Eukaryota</taxon>
        <taxon>Viridiplantae</taxon>
        <taxon>Streptophyta</taxon>
        <taxon>Embryophyta</taxon>
        <taxon>Tracheophyta</taxon>
        <taxon>Spermatophyta</taxon>
        <taxon>Magnoliopsida</taxon>
        <taxon>eudicotyledons</taxon>
        <taxon>Gunneridae</taxon>
        <taxon>Pentapetalae</taxon>
        <taxon>rosids</taxon>
        <taxon>fabids</taxon>
        <taxon>Cucurbitales</taxon>
        <taxon>Cucurbitaceae</taxon>
        <taxon>Benincaseae</taxon>
        <taxon>Cucumis</taxon>
    </lineage>
</organism>
<dbReference type="PANTHER" id="PTHR33739:SF5">
    <property type="entry name" value="MEDIATOR OF RNA POLYMERASE II TRANSCRIPTION SUBUNIT 33A"/>
    <property type="match status" value="1"/>
</dbReference>
<dbReference type="EMBL" id="CM002927">
    <property type="protein sequence ID" value="KGN47869.1"/>
    <property type="molecule type" value="Genomic_DNA"/>
</dbReference>
<dbReference type="PANTHER" id="PTHR33739">
    <property type="entry name" value="OS07G0681500 PROTEIN"/>
    <property type="match status" value="1"/>
</dbReference>
<reference evidence="2 3" key="3">
    <citation type="journal article" date="2010" name="BMC Genomics">
        <title>Transcriptome sequencing and comparative analysis of cucumber flowers with different sex types.</title>
        <authorList>
            <person name="Guo S."/>
            <person name="Zheng Y."/>
            <person name="Joung J.G."/>
            <person name="Liu S."/>
            <person name="Zhang Z."/>
            <person name="Crasta O.R."/>
            <person name="Sobral B.W."/>
            <person name="Xu Y."/>
            <person name="Huang S."/>
            <person name="Fei Z."/>
        </authorList>
    </citation>
    <scope>NUCLEOTIDE SEQUENCE [LARGE SCALE GENOMIC DNA]</scope>
    <source>
        <strain evidence="3">cv. 9930</strain>
    </source>
</reference>
<gene>
    <name evidence="2" type="ORF">Csa_6G408280</name>
</gene>
<evidence type="ECO:0000313" key="3">
    <source>
        <dbReference type="Proteomes" id="UP000029981"/>
    </source>
</evidence>
<proteinExistence type="predicted"/>
<evidence type="ECO:0008006" key="4">
    <source>
        <dbReference type="Google" id="ProtNLM"/>
    </source>
</evidence>
<evidence type="ECO:0000313" key="2">
    <source>
        <dbReference type="EMBL" id="KGN47869.1"/>
    </source>
</evidence>
<dbReference type="GO" id="GO:0016592">
    <property type="term" value="C:mediator complex"/>
    <property type="evidence" value="ECO:0007669"/>
    <property type="project" value="InterPro"/>
</dbReference>
<reference evidence="2 3" key="1">
    <citation type="journal article" date="2009" name="Nat. Genet.">
        <title>The genome of the cucumber, Cucumis sativus L.</title>
        <authorList>
            <person name="Huang S."/>
            <person name="Li R."/>
            <person name="Zhang Z."/>
            <person name="Li L."/>
            <person name="Gu X."/>
            <person name="Fan W."/>
            <person name="Lucas W.J."/>
            <person name="Wang X."/>
            <person name="Xie B."/>
            <person name="Ni P."/>
            <person name="Ren Y."/>
            <person name="Zhu H."/>
            <person name="Li J."/>
            <person name="Lin K."/>
            <person name="Jin W."/>
            <person name="Fei Z."/>
            <person name="Li G."/>
            <person name="Staub J."/>
            <person name="Kilian A."/>
            <person name="van der Vossen E.A."/>
            <person name="Wu Y."/>
            <person name="Guo J."/>
            <person name="He J."/>
            <person name="Jia Z."/>
            <person name="Ren Y."/>
            <person name="Tian G."/>
            <person name="Lu Y."/>
            <person name="Ruan J."/>
            <person name="Qian W."/>
            <person name="Wang M."/>
            <person name="Huang Q."/>
            <person name="Li B."/>
            <person name="Xuan Z."/>
            <person name="Cao J."/>
            <person name="Asan"/>
            <person name="Wu Z."/>
            <person name="Zhang J."/>
            <person name="Cai Q."/>
            <person name="Bai Y."/>
            <person name="Zhao B."/>
            <person name="Han Y."/>
            <person name="Li Y."/>
            <person name="Li X."/>
            <person name="Wang S."/>
            <person name="Shi Q."/>
            <person name="Liu S."/>
            <person name="Cho W.K."/>
            <person name="Kim J.Y."/>
            <person name="Xu Y."/>
            <person name="Heller-Uszynska K."/>
            <person name="Miao H."/>
            <person name="Cheng Z."/>
            <person name="Zhang S."/>
            <person name="Wu J."/>
            <person name="Yang Y."/>
            <person name="Kang H."/>
            <person name="Li M."/>
            <person name="Liang H."/>
            <person name="Ren X."/>
            <person name="Shi Z."/>
            <person name="Wen M."/>
            <person name="Jian M."/>
            <person name="Yang H."/>
            <person name="Zhang G."/>
            <person name="Yang Z."/>
            <person name="Chen R."/>
            <person name="Liu S."/>
            <person name="Li J."/>
            <person name="Ma L."/>
            <person name="Liu H."/>
            <person name="Zhou Y."/>
            <person name="Zhao J."/>
            <person name="Fang X."/>
            <person name="Li G."/>
            <person name="Fang L."/>
            <person name="Li Y."/>
            <person name="Liu D."/>
            <person name="Zheng H."/>
            <person name="Zhang Y."/>
            <person name="Qin N."/>
            <person name="Li Z."/>
            <person name="Yang G."/>
            <person name="Yang S."/>
            <person name="Bolund L."/>
            <person name="Kristiansen K."/>
            <person name="Zheng H."/>
            <person name="Li S."/>
            <person name="Zhang X."/>
            <person name="Yang H."/>
            <person name="Wang J."/>
            <person name="Sun R."/>
            <person name="Zhang B."/>
            <person name="Jiang S."/>
            <person name="Wang J."/>
            <person name="Du Y."/>
            <person name="Li S."/>
        </authorList>
    </citation>
    <scope>NUCLEOTIDE SEQUENCE [LARGE SCALE GENOMIC DNA]</scope>
    <source>
        <strain evidence="3">cv. 9930</strain>
    </source>
</reference>
<dbReference type="STRING" id="3659.A0A0A0KG85"/>
<reference evidence="2 3" key="2">
    <citation type="journal article" date="2009" name="PLoS ONE">
        <title>An integrated genetic and cytogenetic map of the cucumber genome.</title>
        <authorList>
            <person name="Ren Y."/>
            <person name="Zhang Z."/>
            <person name="Liu J."/>
            <person name="Staub J.E."/>
            <person name="Han Y."/>
            <person name="Cheng Z."/>
            <person name="Li X."/>
            <person name="Lu J."/>
            <person name="Miao H."/>
            <person name="Kang H."/>
            <person name="Xie B."/>
            <person name="Gu X."/>
            <person name="Wang X."/>
            <person name="Du Y."/>
            <person name="Jin W."/>
            <person name="Huang S."/>
        </authorList>
    </citation>
    <scope>NUCLEOTIDE SEQUENCE [LARGE SCALE GENOMIC DNA]</scope>
    <source>
        <strain evidence="3">cv. 9930</strain>
    </source>
</reference>
<dbReference type="Gramene" id="KGN47869">
    <property type="protein sequence ID" value="KGN47869"/>
    <property type="gene ID" value="Csa_6G408280"/>
</dbReference>
<keyword evidence="3" id="KW-1185">Reference proteome</keyword>
<sequence>MLQNVISVWLICCFFLVAAGNMRHLIVEACISRNLLDTSVYFWPGYVNALSSQVPHSASNQVVGWSSFMKGSPLTPSMVNALVATPASRYALIVFVCIM</sequence>
<feature type="chain" id="PRO_5001965231" description="Secreted protein" evidence="1">
    <location>
        <begin position="20"/>
        <end position="99"/>
    </location>
</feature>
<keyword evidence="1" id="KW-0732">Signal</keyword>
<dbReference type="AlphaFoldDB" id="A0A0A0KG85"/>
<name>A0A0A0KG85_CUCSA</name>
<accession>A0A0A0KG85</accession>
<dbReference type="GO" id="GO:2000762">
    <property type="term" value="P:regulation of phenylpropanoid metabolic process"/>
    <property type="evidence" value="ECO:0007669"/>
    <property type="project" value="InterPro"/>
</dbReference>
<dbReference type="InterPro" id="IPR039638">
    <property type="entry name" value="MED33A/B"/>
</dbReference>
<feature type="signal peptide" evidence="1">
    <location>
        <begin position="1"/>
        <end position="19"/>
    </location>
</feature>